<sequence length="81" mass="8888">MSVAQCGLSTINSLIFGIISILLNIFLIYVVKKRAARLFGAYKHTMTACAVFDAIFSVIYITCSPVSVSSLLKLILTLMIR</sequence>
<dbReference type="AlphaFoldDB" id="A0A0N4WU08"/>
<keyword evidence="1" id="KW-0812">Transmembrane</keyword>
<dbReference type="OrthoDB" id="5792363at2759"/>
<protein>
    <submittedName>
        <fullName evidence="4">G_PROTEIN_RECEP_F1_2 domain-containing protein</fullName>
    </submittedName>
</protein>
<keyword evidence="3" id="KW-1185">Reference proteome</keyword>
<keyword evidence="1" id="KW-1133">Transmembrane helix</keyword>
<reference evidence="4" key="1">
    <citation type="submission" date="2017-02" db="UniProtKB">
        <authorList>
            <consortium name="WormBaseParasite"/>
        </authorList>
    </citation>
    <scope>IDENTIFICATION</scope>
</reference>
<organism evidence="4">
    <name type="scientific">Haemonchus placei</name>
    <name type="common">Barber's pole worm</name>
    <dbReference type="NCBI Taxonomy" id="6290"/>
    <lineage>
        <taxon>Eukaryota</taxon>
        <taxon>Metazoa</taxon>
        <taxon>Ecdysozoa</taxon>
        <taxon>Nematoda</taxon>
        <taxon>Chromadorea</taxon>
        <taxon>Rhabditida</taxon>
        <taxon>Rhabditina</taxon>
        <taxon>Rhabditomorpha</taxon>
        <taxon>Strongyloidea</taxon>
        <taxon>Trichostrongylidae</taxon>
        <taxon>Haemonchus</taxon>
    </lineage>
</organism>
<evidence type="ECO:0000256" key="1">
    <source>
        <dbReference type="SAM" id="Phobius"/>
    </source>
</evidence>
<reference evidence="2 3" key="2">
    <citation type="submission" date="2018-11" db="EMBL/GenBank/DDBJ databases">
        <authorList>
            <consortium name="Pathogen Informatics"/>
        </authorList>
    </citation>
    <scope>NUCLEOTIDE SEQUENCE [LARGE SCALE GENOMIC DNA]</scope>
    <source>
        <strain evidence="2 3">MHpl1</strain>
    </source>
</reference>
<accession>A0A0N4WU08</accession>
<dbReference type="Pfam" id="PF10326">
    <property type="entry name" value="7TM_GPCR_Str"/>
    <property type="match status" value="1"/>
</dbReference>
<dbReference type="Proteomes" id="UP000268014">
    <property type="component" value="Unassembled WGS sequence"/>
</dbReference>
<feature type="transmembrane region" description="Helical" evidence="1">
    <location>
        <begin position="12"/>
        <end position="31"/>
    </location>
</feature>
<dbReference type="InterPro" id="IPR019428">
    <property type="entry name" value="7TM_GPCR_serpentine_rcpt_Str"/>
</dbReference>
<proteinExistence type="predicted"/>
<evidence type="ECO:0000313" key="4">
    <source>
        <dbReference type="WBParaSite" id="HPLM_0001510501-mRNA-1"/>
    </source>
</evidence>
<name>A0A0N4WU08_HAEPC</name>
<dbReference type="EMBL" id="UZAF01018832">
    <property type="protein sequence ID" value="VDO55368.1"/>
    <property type="molecule type" value="Genomic_DNA"/>
</dbReference>
<gene>
    <name evidence="2" type="ORF">HPLM_LOCUS15097</name>
</gene>
<evidence type="ECO:0000313" key="3">
    <source>
        <dbReference type="Proteomes" id="UP000268014"/>
    </source>
</evidence>
<evidence type="ECO:0000313" key="2">
    <source>
        <dbReference type="EMBL" id="VDO55368.1"/>
    </source>
</evidence>
<keyword evidence="1" id="KW-0472">Membrane</keyword>
<dbReference type="WBParaSite" id="HPLM_0001510501-mRNA-1">
    <property type="protein sequence ID" value="HPLM_0001510501-mRNA-1"/>
    <property type="gene ID" value="HPLM_0001510501"/>
</dbReference>
<feature type="transmembrane region" description="Helical" evidence="1">
    <location>
        <begin position="51"/>
        <end position="76"/>
    </location>
</feature>